<name>A0ABQ4P6K6_9GAMM</name>
<reference evidence="2 3" key="1">
    <citation type="submission" date="2021-05" db="EMBL/GenBank/DDBJ databases">
        <title>Molecular characterization for Shewanella algae harboring chromosomal blaOXA-55-like strains isolated from clinical and environment sample.</title>
        <authorList>
            <person name="Ohama Y."/>
            <person name="Aoki K."/>
            <person name="Harada S."/>
            <person name="Moriya K."/>
            <person name="Ishii Y."/>
            <person name="Tateda K."/>
        </authorList>
    </citation>
    <scope>NUCLEOTIDE SEQUENCE [LARGE SCALE GENOMIC DNA]</scope>
    <source>
        <strain evidence="2 3">LMG 23746</strain>
    </source>
</reference>
<protein>
    <submittedName>
        <fullName evidence="2">Uncharacterized protein</fullName>
    </submittedName>
</protein>
<evidence type="ECO:0000313" key="2">
    <source>
        <dbReference type="EMBL" id="GIU43128.1"/>
    </source>
</evidence>
<comment type="caution">
    <text evidence="2">The sequence shown here is derived from an EMBL/GenBank/DDBJ whole genome shotgun (WGS) entry which is preliminary data.</text>
</comment>
<dbReference type="EMBL" id="BPFB01000005">
    <property type="protein sequence ID" value="GIU43128.1"/>
    <property type="molecule type" value="Genomic_DNA"/>
</dbReference>
<feature type="chain" id="PRO_5045787574" evidence="1">
    <location>
        <begin position="36"/>
        <end position="104"/>
    </location>
</feature>
<evidence type="ECO:0000256" key="1">
    <source>
        <dbReference type="SAM" id="SignalP"/>
    </source>
</evidence>
<keyword evidence="3" id="KW-1185">Reference proteome</keyword>
<accession>A0ABQ4P6K6</accession>
<keyword evidence="1" id="KW-0732">Signal</keyword>
<dbReference type="Proteomes" id="UP000761574">
    <property type="component" value="Unassembled WGS sequence"/>
</dbReference>
<feature type="signal peptide" evidence="1">
    <location>
        <begin position="1"/>
        <end position="35"/>
    </location>
</feature>
<proteinExistence type="predicted"/>
<dbReference type="RefSeq" id="WP_119977182.1">
    <property type="nucleotide sequence ID" value="NZ_BPFB01000005.1"/>
</dbReference>
<gene>
    <name evidence="2" type="ORF">TUM4630_05670</name>
</gene>
<sequence length="104" mass="11730">MIHKLMTTTRVNYSGKLALIAALIFALAISSQVSAEPLSADGKAAVEQHFARLAQQQEMSDEQLIGGIETTLDTQITQVEQRFMKETCTKHQRHYDRQSQTCYE</sequence>
<organism evidence="2 3">
    <name type="scientific">Shewanella algidipiscicola</name>
    <dbReference type="NCBI Taxonomy" id="614070"/>
    <lineage>
        <taxon>Bacteria</taxon>
        <taxon>Pseudomonadati</taxon>
        <taxon>Pseudomonadota</taxon>
        <taxon>Gammaproteobacteria</taxon>
        <taxon>Alteromonadales</taxon>
        <taxon>Shewanellaceae</taxon>
        <taxon>Shewanella</taxon>
    </lineage>
</organism>
<evidence type="ECO:0000313" key="3">
    <source>
        <dbReference type="Proteomes" id="UP000761574"/>
    </source>
</evidence>